<gene>
    <name evidence="2" type="ORF">PEVE_00000332</name>
</gene>
<evidence type="ECO:0000259" key="1">
    <source>
        <dbReference type="Pfam" id="PF26215"/>
    </source>
</evidence>
<dbReference type="EMBL" id="CALNXI010001005">
    <property type="protein sequence ID" value="CAH3151179.1"/>
    <property type="molecule type" value="Genomic_DNA"/>
</dbReference>
<evidence type="ECO:0000313" key="3">
    <source>
        <dbReference type="Proteomes" id="UP001159427"/>
    </source>
</evidence>
<protein>
    <recommendedName>
        <fullName evidence="1">Helix-turn-helix domain-containing protein</fullName>
    </recommendedName>
</protein>
<organism evidence="2 3">
    <name type="scientific">Porites evermanni</name>
    <dbReference type="NCBI Taxonomy" id="104178"/>
    <lineage>
        <taxon>Eukaryota</taxon>
        <taxon>Metazoa</taxon>
        <taxon>Cnidaria</taxon>
        <taxon>Anthozoa</taxon>
        <taxon>Hexacorallia</taxon>
        <taxon>Scleractinia</taxon>
        <taxon>Fungiina</taxon>
        <taxon>Poritidae</taxon>
        <taxon>Porites</taxon>
    </lineage>
</organism>
<accession>A0ABN8PUT7</accession>
<sequence>MYPHFSSNHPHHIFAGIIKTETIRYSRLSATIDDYNFIHQLFTLRLTALDYPLQLITEHSFPWITRTAHQRRLKNKQTNNVTRPTVYYKTIYNKDKRTDKLVNSILLKYHHLHIPKLSKTYCNSTKLHTLLLTNKMLHHKLILFNNSTT</sequence>
<dbReference type="Pfam" id="PF26215">
    <property type="entry name" value="HTH_animal"/>
    <property type="match status" value="1"/>
</dbReference>
<keyword evidence="3" id="KW-1185">Reference proteome</keyword>
<reference evidence="2 3" key="1">
    <citation type="submission" date="2022-05" db="EMBL/GenBank/DDBJ databases">
        <authorList>
            <consortium name="Genoscope - CEA"/>
            <person name="William W."/>
        </authorList>
    </citation>
    <scope>NUCLEOTIDE SEQUENCE [LARGE SCALE GENOMIC DNA]</scope>
</reference>
<dbReference type="InterPro" id="IPR058912">
    <property type="entry name" value="HTH_animal"/>
</dbReference>
<evidence type="ECO:0000313" key="2">
    <source>
        <dbReference type="EMBL" id="CAH3151179.1"/>
    </source>
</evidence>
<comment type="caution">
    <text evidence="2">The sequence shown here is derived from an EMBL/GenBank/DDBJ whole genome shotgun (WGS) entry which is preliminary data.</text>
</comment>
<feature type="domain" description="Helix-turn-helix" evidence="1">
    <location>
        <begin position="1"/>
        <end position="59"/>
    </location>
</feature>
<name>A0ABN8PUT7_9CNID</name>
<proteinExistence type="predicted"/>
<dbReference type="Proteomes" id="UP001159427">
    <property type="component" value="Unassembled WGS sequence"/>
</dbReference>